<sequence length="649" mass="72047">MTALIDDDPKARGTSEHFHRDTSGQVNGVSALTAPTDWGRHGFVLVAATCWAVLSWMPCASAQNSQPSRSADAGSSSTTPPMVTPWDYDPYRVLIWLASDDPAVDADAVEKPLRKFLRRDFDALWRLDIRDTPVAVGTEAMRDLEGLDFQRLASSDLVIAVKRNHPDASQIRYIDDVNRFVDKVATTSTRRDVITRHVENGGQASLSTIADKLNVIDGDSLRLMRQWPEESTEALFLTRGAAGQLDDPEAKLVIPPLDDQVIQVTKKYDKVFIVTYESTAESGPVVRAVELDTLMRYVGGVKTFSCWSRPEVPASIGRAVTAAFAPVVRLDDAGTKTTSGLVRGGGLIVAEDSPAMIRVGDVLRPMIRKNDHNGKPLIVGPADWTYVLVTEADQRKAKGNIHAGKSNTLKVRMNNRTFRMGLKVAIDGEQTELRLHAREKPDFPLIGYEIYERELDSRHMNFVGRTNWDGRLVIERNDQPLRLFYVKNGGAVLARLPLVPGRATQETAGLIGDDMRLRAEAYVRGVQNAIIDLVAIRELFAARIRLRLERGEIDKAEELLGQLRDQPTNQAIADDLSNKQDEFLKAIGRDPNQRRKVDSLFATTRETLVKFINGRLLSELEVEVLNARKKADSAPAESEPDPKDEDPFG</sequence>
<feature type="region of interest" description="Disordered" evidence="1">
    <location>
        <begin position="1"/>
        <end position="23"/>
    </location>
</feature>
<organism evidence="2 3">
    <name type="scientific">Crateriforma conspicua</name>
    <dbReference type="NCBI Taxonomy" id="2527996"/>
    <lineage>
        <taxon>Bacteria</taxon>
        <taxon>Pseudomonadati</taxon>
        <taxon>Planctomycetota</taxon>
        <taxon>Planctomycetia</taxon>
        <taxon>Planctomycetales</taxon>
        <taxon>Planctomycetaceae</taxon>
        <taxon>Crateriforma</taxon>
    </lineage>
</organism>
<evidence type="ECO:0000313" key="3">
    <source>
        <dbReference type="Proteomes" id="UP000317238"/>
    </source>
</evidence>
<dbReference type="EMBL" id="SJPL01000001">
    <property type="protein sequence ID" value="TWT70973.1"/>
    <property type="molecule type" value="Genomic_DNA"/>
</dbReference>
<reference evidence="2 3" key="1">
    <citation type="submission" date="2019-02" db="EMBL/GenBank/DDBJ databases">
        <title>Deep-cultivation of Planctomycetes and their phenomic and genomic characterization uncovers novel biology.</title>
        <authorList>
            <person name="Wiegand S."/>
            <person name="Jogler M."/>
            <person name="Boedeker C."/>
            <person name="Pinto D."/>
            <person name="Vollmers J."/>
            <person name="Rivas-Marin E."/>
            <person name="Kohn T."/>
            <person name="Peeters S.H."/>
            <person name="Heuer A."/>
            <person name="Rast P."/>
            <person name="Oberbeckmann S."/>
            <person name="Bunk B."/>
            <person name="Jeske O."/>
            <person name="Meyerdierks A."/>
            <person name="Storesund J.E."/>
            <person name="Kallscheuer N."/>
            <person name="Luecker S."/>
            <person name="Lage O.M."/>
            <person name="Pohl T."/>
            <person name="Merkel B.J."/>
            <person name="Hornburger P."/>
            <person name="Mueller R.-W."/>
            <person name="Bruemmer F."/>
            <person name="Labrenz M."/>
            <person name="Spormann A.M."/>
            <person name="Op Den Camp H."/>
            <person name="Overmann J."/>
            <person name="Amann R."/>
            <person name="Jetten M.S.M."/>
            <person name="Mascher T."/>
            <person name="Medema M.H."/>
            <person name="Devos D.P."/>
            <person name="Kaster A.-K."/>
            <person name="Ovreas L."/>
            <person name="Rohde M."/>
            <person name="Galperin M.Y."/>
            <person name="Jogler C."/>
        </authorList>
    </citation>
    <scope>NUCLEOTIDE SEQUENCE [LARGE SCALE GENOMIC DNA]</scope>
    <source>
        <strain evidence="2 3">Pan14r</strain>
    </source>
</reference>
<feature type="region of interest" description="Disordered" evidence="1">
    <location>
        <begin position="628"/>
        <end position="649"/>
    </location>
</feature>
<proteinExistence type="predicted"/>
<evidence type="ECO:0000256" key="1">
    <source>
        <dbReference type="SAM" id="MobiDB-lite"/>
    </source>
</evidence>
<keyword evidence="3" id="KW-1185">Reference proteome</keyword>
<dbReference type="OrthoDB" id="240747at2"/>
<protein>
    <submittedName>
        <fullName evidence="2">Uncharacterized protein</fullName>
    </submittedName>
</protein>
<name>A0A5C5Y840_9PLAN</name>
<dbReference type="AlphaFoldDB" id="A0A5C5Y840"/>
<feature type="compositionally biased region" description="Basic and acidic residues" evidence="1">
    <location>
        <begin position="7"/>
        <end position="22"/>
    </location>
</feature>
<dbReference type="Proteomes" id="UP000317238">
    <property type="component" value="Unassembled WGS sequence"/>
</dbReference>
<feature type="compositionally biased region" description="Acidic residues" evidence="1">
    <location>
        <begin position="638"/>
        <end position="649"/>
    </location>
</feature>
<accession>A0A5C5Y840</accession>
<comment type="caution">
    <text evidence="2">The sequence shown here is derived from an EMBL/GenBank/DDBJ whole genome shotgun (WGS) entry which is preliminary data.</text>
</comment>
<dbReference type="RefSeq" id="WP_146439567.1">
    <property type="nucleotide sequence ID" value="NZ_SJPL01000001.1"/>
</dbReference>
<gene>
    <name evidence="2" type="ORF">Pan14r_32820</name>
</gene>
<evidence type="ECO:0000313" key="2">
    <source>
        <dbReference type="EMBL" id="TWT70973.1"/>
    </source>
</evidence>